<dbReference type="InterPro" id="IPR032710">
    <property type="entry name" value="NTF2-like_dom_sf"/>
</dbReference>
<dbReference type="EMBL" id="JBHMBC010000022">
    <property type="protein sequence ID" value="MFB9820619.1"/>
    <property type="molecule type" value="Genomic_DNA"/>
</dbReference>
<dbReference type="RefSeq" id="WP_234751153.1">
    <property type="nucleotide sequence ID" value="NZ_BAAAWN010000001.1"/>
</dbReference>
<dbReference type="Proteomes" id="UP001589702">
    <property type="component" value="Unassembled WGS sequence"/>
</dbReference>
<comment type="caution">
    <text evidence="2">The sequence shown here is derived from an EMBL/GenBank/DDBJ whole genome shotgun (WGS) entry which is preliminary data.</text>
</comment>
<dbReference type="InterPro" id="IPR011944">
    <property type="entry name" value="Steroid_delta5-4_isomerase"/>
</dbReference>
<dbReference type="InterPro" id="IPR027843">
    <property type="entry name" value="DUF4440"/>
</dbReference>
<gene>
    <name evidence="2" type="ORF">ACFFP1_14055</name>
</gene>
<feature type="domain" description="DUF4440" evidence="1">
    <location>
        <begin position="17"/>
        <end position="127"/>
    </location>
</feature>
<dbReference type="NCBIfam" id="TIGR02246">
    <property type="entry name" value="SgcJ/EcaC family oxidoreductase"/>
    <property type="match status" value="1"/>
</dbReference>
<evidence type="ECO:0000313" key="3">
    <source>
        <dbReference type="Proteomes" id="UP001589702"/>
    </source>
</evidence>
<protein>
    <submittedName>
        <fullName evidence="2">SgcJ/EcaC family oxidoreductase</fullName>
    </submittedName>
</protein>
<evidence type="ECO:0000313" key="2">
    <source>
        <dbReference type="EMBL" id="MFB9820619.1"/>
    </source>
</evidence>
<keyword evidence="3" id="KW-1185">Reference proteome</keyword>
<dbReference type="SUPFAM" id="SSF54427">
    <property type="entry name" value="NTF2-like"/>
    <property type="match status" value="1"/>
</dbReference>
<dbReference type="Pfam" id="PF14534">
    <property type="entry name" value="DUF4440"/>
    <property type="match status" value="1"/>
</dbReference>
<dbReference type="Gene3D" id="3.10.450.50">
    <property type="match status" value="1"/>
</dbReference>
<reference evidence="2 3" key="1">
    <citation type="submission" date="2024-09" db="EMBL/GenBank/DDBJ databases">
        <authorList>
            <person name="Sun Q."/>
            <person name="Mori K."/>
        </authorList>
    </citation>
    <scope>NUCLEOTIDE SEQUENCE [LARGE SCALE GENOMIC DNA]</scope>
    <source>
        <strain evidence="2 3">JCM 1334</strain>
    </source>
</reference>
<organism evidence="2 3">
    <name type="scientific">Arthrobacter ramosus</name>
    <dbReference type="NCBI Taxonomy" id="1672"/>
    <lineage>
        <taxon>Bacteria</taxon>
        <taxon>Bacillati</taxon>
        <taxon>Actinomycetota</taxon>
        <taxon>Actinomycetes</taxon>
        <taxon>Micrococcales</taxon>
        <taxon>Micrococcaceae</taxon>
        <taxon>Arthrobacter</taxon>
    </lineage>
</organism>
<evidence type="ECO:0000259" key="1">
    <source>
        <dbReference type="Pfam" id="PF14534"/>
    </source>
</evidence>
<name>A0ABV5Y0U3_ARTRM</name>
<proteinExistence type="predicted"/>
<accession>A0ABV5Y0U3</accession>
<sequence>MSKNEPTDAQSEATDEIRSLFGEIYAAWADNDADAFVASYRDDATVVMPRAYHRDKGEIRSSMAAGFQGPLKGSRAVDEPLSIRFIGDHTAIVVSKAGILMAGEAQFPVDREVIATWVLVREDGRWLVASYANAPAH</sequence>